<evidence type="ECO:0000259" key="4">
    <source>
        <dbReference type="PROSITE" id="PS01124"/>
    </source>
</evidence>
<dbReference type="InterPro" id="IPR003313">
    <property type="entry name" value="AraC-bd"/>
</dbReference>
<evidence type="ECO:0000313" key="7">
    <source>
        <dbReference type="Proteomes" id="UP000199139"/>
    </source>
</evidence>
<dbReference type="InterPro" id="IPR014710">
    <property type="entry name" value="RmlC-like_jellyroll"/>
</dbReference>
<dbReference type="PANTHER" id="PTHR43280">
    <property type="entry name" value="ARAC-FAMILY TRANSCRIPTIONAL REGULATOR"/>
    <property type="match status" value="1"/>
</dbReference>
<organism evidence="6 7">
    <name type="scientific">Halolactibacillus miurensis</name>
    <dbReference type="NCBI Taxonomy" id="306541"/>
    <lineage>
        <taxon>Bacteria</taxon>
        <taxon>Bacillati</taxon>
        <taxon>Bacillota</taxon>
        <taxon>Bacilli</taxon>
        <taxon>Bacillales</taxon>
        <taxon>Bacillaceae</taxon>
        <taxon>Halolactibacillus</taxon>
    </lineage>
</organism>
<dbReference type="PROSITE" id="PS00041">
    <property type="entry name" value="HTH_ARAC_FAMILY_1"/>
    <property type="match status" value="1"/>
</dbReference>
<dbReference type="InterPro" id="IPR011051">
    <property type="entry name" value="RmlC_Cupin_sf"/>
</dbReference>
<dbReference type="Gene3D" id="1.10.10.60">
    <property type="entry name" value="Homeodomain-like"/>
    <property type="match status" value="2"/>
</dbReference>
<dbReference type="Pfam" id="PF12833">
    <property type="entry name" value="HTH_18"/>
    <property type="match status" value="1"/>
</dbReference>
<dbReference type="RefSeq" id="WP_089854185.1">
    <property type="nucleotide sequence ID" value="NZ_BJWJ01000009.1"/>
</dbReference>
<dbReference type="CDD" id="cd02208">
    <property type="entry name" value="cupin_RmlC-like"/>
    <property type="match status" value="1"/>
</dbReference>
<keyword evidence="1" id="KW-0805">Transcription regulation</keyword>
<dbReference type="GO" id="GO:0003700">
    <property type="term" value="F:DNA-binding transcription factor activity"/>
    <property type="evidence" value="ECO:0007669"/>
    <property type="project" value="InterPro"/>
</dbReference>
<proteinExistence type="predicted"/>
<dbReference type="SUPFAM" id="SSF51182">
    <property type="entry name" value="RmlC-like cupins"/>
    <property type="match status" value="1"/>
</dbReference>
<dbReference type="Proteomes" id="UP000321773">
    <property type="component" value="Unassembled WGS sequence"/>
</dbReference>
<dbReference type="InterPro" id="IPR018062">
    <property type="entry name" value="HTH_AraC-typ_CS"/>
</dbReference>
<protein>
    <submittedName>
        <fullName evidence="6">AraC-type DNA-binding protein</fullName>
    </submittedName>
</protein>
<dbReference type="PROSITE" id="PS01124">
    <property type="entry name" value="HTH_ARAC_FAMILY_2"/>
    <property type="match status" value="1"/>
</dbReference>
<dbReference type="Pfam" id="PF02311">
    <property type="entry name" value="AraC_binding"/>
    <property type="match status" value="1"/>
</dbReference>
<keyword evidence="3" id="KW-0804">Transcription</keyword>
<name>A0A1I6SRY7_9BACI</name>
<evidence type="ECO:0000313" key="8">
    <source>
        <dbReference type="Proteomes" id="UP000321773"/>
    </source>
</evidence>
<dbReference type="STRING" id="306541.SAMN05421668_11050"/>
<dbReference type="SUPFAM" id="SSF46689">
    <property type="entry name" value="Homeodomain-like"/>
    <property type="match status" value="2"/>
</dbReference>
<sequence>MVFFQTHGLTGPTTFLYHHVNDLQFPLHFHVAYECILVHEGMISVDMNDTTYNVSKEQLIFIHSHQVHRITSEHHSKVTIVLFSTDFISDFDQQYKERLATSPVISYSALPKIEKLQTVYHQKAFLYDVLSRLISQTNFIEKKATMNTTLLHDLLLYVDNHYDKDCSLKRAATILDYDYTYVSQAFKQMTSLSFTDYLNQYRVSQAINKLTHSELTISEISRQCGYETLRTFNRNFLKYTNMTASDYRKQYTAS</sequence>
<evidence type="ECO:0000256" key="3">
    <source>
        <dbReference type="ARBA" id="ARBA00023163"/>
    </source>
</evidence>
<evidence type="ECO:0000256" key="2">
    <source>
        <dbReference type="ARBA" id="ARBA00023125"/>
    </source>
</evidence>
<reference evidence="5 8" key="2">
    <citation type="submission" date="2019-07" db="EMBL/GenBank/DDBJ databases">
        <title>Whole genome shotgun sequence of Halolactibacillus miurensis NBRC 100873.</title>
        <authorList>
            <person name="Hosoyama A."/>
            <person name="Uohara A."/>
            <person name="Ohji S."/>
            <person name="Ichikawa N."/>
        </authorList>
    </citation>
    <scope>NUCLEOTIDE SEQUENCE [LARGE SCALE GENOMIC DNA]</scope>
    <source>
        <strain evidence="5 8">NBRC 100873</strain>
    </source>
</reference>
<evidence type="ECO:0000313" key="6">
    <source>
        <dbReference type="EMBL" id="SFS79714.1"/>
    </source>
</evidence>
<dbReference type="GO" id="GO:0043565">
    <property type="term" value="F:sequence-specific DNA binding"/>
    <property type="evidence" value="ECO:0007669"/>
    <property type="project" value="InterPro"/>
</dbReference>
<dbReference type="InterPro" id="IPR009057">
    <property type="entry name" value="Homeodomain-like_sf"/>
</dbReference>
<dbReference type="AlphaFoldDB" id="A0A1I6SRY7"/>
<keyword evidence="2 6" id="KW-0238">DNA-binding</keyword>
<dbReference type="Proteomes" id="UP000199139">
    <property type="component" value="Unassembled WGS sequence"/>
</dbReference>
<reference evidence="6 7" key="1">
    <citation type="submission" date="2016-10" db="EMBL/GenBank/DDBJ databases">
        <authorList>
            <person name="de Groot N.N."/>
        </authorList>
    </citation>
    <scope>NUCLEOTIDE SEQUENCE [LARGE SCALE GENOMIC DNA]</scope>
    <source>
        <strain evidence="6 7">DSM 17074</strain>
    </source>
</reference>
<dbReference type="Gene3D" id="2.60.120.10">
    <property type="entry name" value="Jelly Rolls"/>
    <property type="match status" value="1"/>
</dbReference>
<dbReference type="PANTHER" id="PTHR43280:SF2">
    <property type="entry name" value="HTH-TYPE TRANSCRIPTIONAL REGULATOR EXSA"/>
    <property type="match status" value="1"/>
</dbReference>
<dbReference type="EMBL" id="FPAI01000010">
    <property type="protein sequence ID" value="SFS79714.1"/>
    <property type="molecule type" value="Genomic_DNA"/>
</dbReference>
<dbReference type="EMBL" id="BJWJ01000009">
    <property type="protein sequence ID" value="GEM04195.1"/>
    <property type="molecule type" value="Genomic_DNA"/>
</dbReference>
<dbReference type="SMART" id="SM00342">
    <property type="entry name" value="HTH_ARAC"/>
    <property type="match status" value="1"/>
</dbReference>
<dbReference type="InterPro" id="IPR018060">
    <property type="entry name" value="HTH_AraC"/>
</dbReference>
<dbReference type="OrthoDB" id="182958at2"/>
<feature type="domain" description="HTH araC/xylS-type" evidence="4">
    <location>
        <begin position="152"/>
        <end position="250"/>
    </location>
</feature>
<accession>A0A1I6SRY7</accession>
<gene>
    <name evidence="5" type="ORF">HMI01_11830</name>
    <name evidence="6" type="ORF">SAMN05421668_11050</name>
</gene>
<keyword evidence="8" id="KW-1185">Reference proteome</keyword>
<evidence type="ECO:0000313" key="5">
    <source>
        <dbReference type="EMBL" id="GEM04195.1"/>
    </source>
</evidence>
<evidence type="ECO:0000256" key="1">
    <source>
        <dbReference type="ARBA" id="ARBA00023015"/>
    </source>
</evidence>